<dbReference type="GO" id="GO:0016020">
    <property type="term" value="C:membrane"/>
    <property type="evidence" value="ECO:0007669"/>
    <property type="project" value="GOC"/>
</dbReference>
<dbReference type="GO" id="GO:0006506">
    <property type="term" value="P:GPI anchor biosynthetic process"/>
    <property type="evidence" value="ECO:0007669"/>
    <property type="project" value="TreeGrafter"/>
</dbReference>
<dbReference type="PANTHER" id="PTHR14859">
    <property type="entry name" value="CALCOFLUOR WHITE HYPERSENSITIVE PROTEIN PRECURSOR"/>
    <property type="match status" value="1"/>
</dbReference>
<name>A0A222FPW6_9GAMM</name>
<keyword evidence="2" id="KW-0378">Hydrolase</keyword>
<dbReference type="EMBL" id="CP022530">
    <property type="protein sequence ID" value="ASP40830.1"/>
    <property type="molecule type" value="Genomic_DNA"/>
</dbReference>
<protein>
    <submittedName>
        <fullName evidence="2">Endonuclease</fullName>
    </submittedName>
</protein>
<feature type="domain" description="Endonuclease/exonuclease/phosphatase" evidence="1">
    <location>
        <begin position="23"/>
        <end position="225"/>
    </location>
</feature>
<dbReference type="SUPFAM" id="SSF56219">
    <property type="entry name" value="DNase I-like"/>
    <property type="match status" value="1"/>
</dbReference>
<dbReference type="Gene3D" id="3.60.10.10">
    <property type="entry name" value="Endonuclease/exonuclease/phosphatase"/>
    <property type="match status" value="1"/>
</dbReference>
<organism evidence="2 3">
    <name type="scientific">Bacterioplanes sanyensis</name>
    <dbReference type="NCBI Taxonomy" id="1249553"/>
    <lineage>
        <taxon>Bacteria</taxon>
        <taxon>Pseudomonadati</taxon>
        <taxon>Pseudomonadota</taxon>
        <taxon>Gammaproteobacteria</taxon>
        <taxon>Oceanospirillales</taxon>
        <taxon>Oceanospirillaceae</taxon>
        <taxon>Bacterioplanes</taxon>
    </lineage>
</organism>
<reference evidence="2 3" key="1">
    <citation type="submission" date="2017-07" db="EMBL/GenBank/DDBJ databases">
        <title>Annotated genome sequence of Bacterioplanes sanyensis isolated from Red Sea.</title>
        <authorList>
            <person name="Rehman Z.U."/>
        </authorList>
    </citation>
    <scope>NUCLEOTIDE SEQUENCE [LARGE SCALE GENOMIC DNA]</scope>
    <source>
        <strain evidence="2 3">NV9</strain>
    </source>
</reference>
<dbReference type="InterPro" id="IPR005135">
    <property type="entry name" value="Endo/exonuclease/phosphatase"/>
</dbReference>
<evidence type="ECO:0000313" key="3">
    <source>
        <dbReference type="Proteomes" id="UP000202440"/>
    </source>
</evidence>
<keyword evidence="2" id="KW-0255">Endonuclease</keyword>
<sequence>MQVGIHTRGYHDYLLKSWQHLLPSRQRKHALANIADLLKPFDLVALQEADAGSWRSRHENQVECLAQLADFPYWYQQVNRNLGALAQHSNGLLCRAPLQTVEKHALPGLLPGRGLMLATLQWPQAKVTVAVTHLALGKRTQFGQLDYLVSQVKDAEHLIIMGDLNQEAEVLLQHSPLKRLNLQRLPDKCPTFPSWRPQRGLDHILVSDGLWLRQVASIHHPQSDHLPVAAEVALLP</sequence>
<dbReference type="InterPro" id="IPR036691">
    <property type="entry name" value="Endo/exonu/phosph_ase_sf"/>
</dbReference>
<evidence type="ECO:0000313" key="2">
    <source>
        <dbReference type="EMBL" id="ASP40830.1"/>
    </source>
</evidence>
<keyword evidence="3" id="KW-1185">Reference proteome</keyword>
<dbReference type="GO" id="GO:0004519">
    <property type="term" value="F:endonuclease activity"/>
    <property type="evidence" value="ECO:0007669"/>
    <property type="project" value="UniProtKB-KW"/>
</dbReference>
<proteinExistence type="predicted"/>
<dbReference type="OrthoDB" id="5293344at2"/>
<dbReference type="Proteomes" id="UP000202440">
    <property type="component" value="Chromosome"/>
</dbReference>
<keyword evidence="2" id="KW-0540">Nuclease</keyword>
<dbReference type="Pfam" id="PF03372">
    <property type="entry name" value="Exo_endo_phos"/>
    <property type="match status" value="1"/>
</dbReference>
<dbReference type="PANTHER" id="PTHR14859:SF15">
    <property type="entry name" value="ENDONUCLEASE_EXONUCLEASE_PHOSPHATASE DOMAIN-CONTAINING PROTEIN"/>
    <property type="match status" value="1"/>
</dbReference>
<dbReference type="KEGG" id="bsan:CHH28_04960"/>
<dbReference type="AlphaFoldDB" id="A0A222FPW6"/>
<evidence type="ECO:0000259" key="1">
    <source>
        <dbReference type="Pfam" id="PF03372"/>
    </source>
</evidence>
<accession>A0A222FPW6</accession>
<dbReference type="InterPro" id="IPR051916">
    <property type="entry name" value="GPI-anchor_lipid_remodeler"/>
</dbReference>
<gene>
    <name evidence="2" type="ORF">CHH28_04960</name>
</gene>